<protein>
    <submittedName>
        <fullName evidence="1">Uncharacterized protein</fullName>
    </submittedName>
</protein>
<comment type="caution">
    <text evidence="1">The sequence shown here is derived from an EMBL/GenBank/DDBJ whole genome shotgun (WGS) entry which is preliminary data.</text>
</comment>
<organism evidence="1 2">
    <name type="scientific">Reticulomyxa filosa</name>
    <dbReference type="NCBI Taxonomy" id="46433"/>
    <lineage>
        <taxon>Eukaryota</taxon>
        <taxon>Sar</taxon>
        <taxon>Rhizaria</taxon>
        <taxon>Retaria</taxon>
        <taxon>Foraminifera</taxon>
        <taxon>Monothalamids</taxon>
        <taxon>Reticulomyxidae</taxon>
        <taxon>Reticulomyxa</taxon>
    </lineage>
</organism>
<evidence type="ECO:0000313" key="1">
    <source>
        <dbReference type="EMBL" id="ETO20523.1"/>
    </source>
</evidence>
<evidence type="ECO:0000313" key="2">
    <source>
        <dbReference type="Proteomes" id="UP000023152"/>
    </source>
</evidence>
<name>X6N3N7_RETFI</name>
<sequence length="386" mass="45493">MEDEILPFLKNPSVEMKQEHAEALCKVLHDDQDCRSVEEVSKQTEKDCEDVFKKVESKIATKVRLFNAIKNISKKSNISIPERQHFLKKQKQRSYAGFQNKEKSEHCLYDIEGTMYNVKKEIEIFFKKENKQKKLILQAKGSIETFKNNRIEWIDGLNKWKKDCLHCEIITWSCLFHNECTIFNWKNLSISLFDLWMLGWFSFQIYFALFPTTSSILQSISKITDEWKENKQPLQSLGKLSSKILSNSKTMKLPLCRNKPNLIIEHMKGFAKVSNLYKCLKMIPRSEHVLICKETTTEEKVECLLLRTLLCTKKNNKQNARTHCIVSEKLTKEFRANQSELRQMYPYLFVIFSSNRENEIAVTLQQFECKEVIALLHIEDSLYMKE</sequence>
<dbReference type="AlphaFoldDB" id="X6N3N7"/>
<reference evidence="1 2" key="1">
    <citation type="journal article" date="2013" name="Curr. Biol.">
        <title>The Genome of the Foraminiferan Reticulomyxa filosa.</title>
        <authorList>
            <person name="Glockner G."/>
            <person name="Hulsmann N."/>
            <person name="Schleicher M."/>
            <person name="Noegel A.A."/>
            <person name="Eichinger L."/>
            <person name="Gallinger C."/>
            <person name="Pawlowski J."/>
            <person name="Sierra R."/>
            <person name="Euteneuer U."/>
            <person name="Pillet L."/>
            <person name="Moustafa A."/>
            <person name="Platzer M."/>
            <person name="Groth M."/>
            <person name="Szafranski K."/>
            <person name="Schliwa M."/>
        </authorList>
    </citation>
    <scope>NUCLEOTIDE SEQUENCE [LARGE SCALE GENOMIC DNA]</scope>
</reference>
<dbReference type="Proteomes" id="UP000023152">
    <property type="component" value="Unassembled WGS sequence"/>
</dbReference>
<keyword evidence="2" id="KW-1185">Reference proteome</keyword>
<accession>X6N3N7</accession>
<dbReference type="EMBL" id="ASPP01012520">
    <property type="protein sequence ID" value="ETO20523.1"/>
    <property type="molecule type" value="Genomic_DNA"/>
</dbReference>
<proteinExistence type="predicted"/>
<gene>
    <name evidence="1" type="ORF">RFI_16697</name>
</gene>